<sequence length="200" mass="22072">MTNKDQRTFAVAMTGASGAIYGIRLVQTLLEEGHRIHFLMSSAAWQVFDQEVGLDISDKEACLKKLFPSGDLQVHGKQDFSAPIASGSYKHDGMIVVPCSMGTLSKMAHGNSGSLLERSADVTLKEGRPLLIVPRETPLHSIHLENMKRLSDLGAAIIPAMPGFYHQPQSMDDLINFVVGKVLDRLNVEHELFKRWGEMS</sequence>
<keyword evidence="4 5" id="KW-0808">Transferase</keyword>
<evidence type="ECO:0000313" key="7">
    <source>
        <dbReference type="EMBL" id="MBM7633533.1"/>
    </source>
</evidence>
<dbReference type="RefSeq" id="WP_204698237.1">
    <property type="nucleotide sequence ID" value="NZ_JAFBEC010000007.1"/>
</dbReference>
<dbReference type="Proteomes" id="UP000741863">
    <property type="component" value="Unassembled WGS sequence"/>
</dbReference>
<evidence type="ECO:0000259" key="6">
    <source>
        <dbReference type="Pfam" id="PF02441"/>
    </source>
</evidence>
<dbReference type="NCBIfam" id="NF004685">
    <property type="entry name" value="PRK06029.1"/>
    <property type="match status" value="1"/>
</dbReference>
<keyword evidence="1 5" id="KW-0637">Prenyltransferase</keyword>
<keyword evidence="2 5" id="KW-0285">Flavoprotein</keyword>
<evidence type="ECO:0000256" key="5">
    <source>
        <dbReference type="HAMAP-Rule" id="MF_01984"/>
    </source>
</evidence>
<feature type="binding site" evidence="5">
    <location>
        <position position="41"/>
    </location>
    <ligand>
        <name>FMN</name>
        <dbReference type="ChEBI" id="CHEBI:58210"/>
    </ligand>
</feature>
<dbReference type="GO" id="GO:0008694">
    <property type="term" value="F:4-hydroxy-3-polyprenylbenzoate decarboxylase activity"/>
    <property type="evidence" value="ECO:0007669"/>
    <property type="project" value="UniProtKB-EC"/>
</dbReference>
<dbReference type="EC" id="2.5.1.129" evidence="5"/>
<comment type="caution">
    <text evidence="5">Lacks conserved residue(s) required for the propagation of feature annotation.</text>
</comment>
<evidence type="ECO:0000256" key="3">
    <source>
        <dbReference type="ARBA" id="ARBA00022643"/>
    </source>
</evidence>
<dbReference type="Gene3D" id="3.40.50.1950">
    <property type="entry name" value="Flavin prenyltransferase-like"/>
    <property type="match status" value="1"/>
</dbReference>
<feature type="domain" description="Flavoprotein" evidence="6">
    <location>
        <begin position="9"/>
        <end position="186"/>
    </location>
</feature>
<keyword evidence="7" id="KW-0456">Lyase</keyword>
<keyword evidence="3 5" id="KW-0288">FMN</keyword>
<accession>A0ABS2PDQ4</accession>
<dbReference type="PANTHER" id="PTHR43374:SF1">
    <property type="entry name" value="FLAVIN PRENYLTRANSFERASE PAD1, MITOCHONDRIAL"/>
    <property type="match status" value="1"/>
</dbReference>
<comment type="caution">
    <text evidence="7">The sequence shown here is derived from an EMBL/GenBank/DDBJ whole genome shotgun (WGS) entry which is preliminary data.</text>
</comment>
<evidence type="ECO:0000256" key="2">
    <source>
        <dbReference type="ARBA" id="ARBA00022630"/>
    </source>
</evidence>
<gene>
    <name evidence="5" type="primary">ubiX</name>
    <name evidence="7" type="ORF">JOD17_002627</name>
</gene>
<comment type="catalytic activity">
    <reaction evidence="5">
        <text>dimethylallyl phosphate + FMNH2 = prenylated FMNH2 + phosphate</text>
        <dbReference type="Rhea" id="RHEA:37743"/>
        <dbReference type="ChEBI" id="CHEBI:43474"/>
        <dbReference type="ChEBI" id="CHEBI:57618"/>
        <dbReference type="ChEBI" id="CHEBI:87467"/>
        <dbReference type="ChEBI" id="CHEBI:88052"/>
        <dbReference type="EC" id="2.5.1.129"/>
    </reaction>
</comment>
<feature type="binding site" evidence="5">
    <location>
        <begin position="100"/>
        <end position="103"/>
    </location>
    <ligand>
        <name>FMN</name>
        <dbReference type="ChEBI" id="CHEBI:58210"/>
    </ligand>
</feature>
<dbReference type="InterPro" id="IPR003382">
    <property type="entry name" value="Flavoprotein"/>
</dbReference>
<feature type="binding site" evidence="5">
    <location>
        <begin position="15"/>
        <end position="17"/>
    </location>
    <ligand>
        <name>FMN</name>
        <dbReference type="ChEBI" id="CHEBI:58210"/>
    </ligand>
</feature>
<name>A0ABS2PDQ4_9BACL</name>
<dbReference type="PANTHER" id="PTHR43374">
    <property type="entry name" value="FLAVIN PRENYLTRANSFERASE"/>
    <property type="match status" value="1"/>
</dbReference>
<dbReference type="InterPro" id="IPR036551">
    <property type="entry name" value="Flavin_trans-like"/>
</dbReference>
<comment type="function">
    <text evidence="5">Flavin prenyltransferase that catalyzes the synthesis of the prenylated FMN cofactor (prenyl-FMN) for 4-hydroxy-3-polyprenylbenzoic acid decarboxylase UbiD. The prenyltransferase is metal-independent and links a dimethylallyl moiety from dimethylallyl monophosphate (DMAP) to the flavin N5 and C6 atoms of FMN.</text>
</comment>
<evidence type="ECO:0000256" key="4">
    <source>
        <dbReference type="ARBA" id="ARBA00022679"/>
    </source>
</evidence>
<feature type="binding site" evidence="5">
    <location>
        <position position="135"/>
    </location>
    <ligand>
        <name>FMN</name>
        <dbReference type="ChEBI" id="CHEBI:58210"/>
    </ligand>
</feature>
<organism evidence="7 8">
    <name type="scientific">Geomicrobium sediminis</name>
    <dbReference type="NCBI Taxonomy" id="1347788"/>
    <lineage>
        <taxon>Bacteria</taxon>
        <taxon>Bacillati</taxon>
        <taxon>Bacillota</taxon>
        <taxon>Bacilli</taxon>
        <taxon>Bacillales</taxon>
        <taxon>Geomicrobium</taxon>
    </lineage>
</organism>
<dbReference type="EMBL" id="JAFBEC010000007">
    <property type="protein sequence ID" value="MBM7633533.1"/>
    <property type="molecule type" value="Genomic_DNA"/>
</dbReference>
<dbReference type="SUPFAM" id="SSF52507">
    <property type="entry name" value="Homo-oligomeric flavin-containing Cys decarboxylases, HFCD"/>
    <property type="match status" value="1"/>
</dbReference>
<evidence type="ECO:0000256" key="1">
    <source>
        <dbReference type="ARBA" id="ARBA00022602"/>
    </source>
</evidence>
<comment type="similarity">
    <text evidence="5">Belongs to the UbiX/PAD1 family.</text>
</comment>
<dbReference type="InterPro" id="IPR004507">
    <property type="entry name" value="UbiX-like"/>
</dbReference>
<evidence type="ECO:0000313" key="8">
    <source>
        <dbReference type="Proteomes" id="UP000741863"/>
    </source>
</evidence>
<proteinExistence type="inferred from homology"/>
<feature type="binding site" evidence="5">
    <location>
        <position position="181"/>
    </location>
    <ligand>
        <name>dimethylallyl phosphate</name>
        <dbReference type="ChEBI" id="CHEBI:88052"/>
    </ligand>
</feature>
<reference evidence="7 8" key="1">
    <citation type="submission" date="2021-01" db="EMBL/GenBank/DDBJ databases">
        <title>Genomic Encyclopedia of Type Strains, Phase IV (KMG-IV): sequencing the most valuable type-strain genomes for metagenomic binning, comparative biology and taxonomic classification.</title>
        <authorList>
            <person name="Goeker M."/>
        </authorList>
    </citation>
    <scope>NUCLEOTIDE SEQUENCE [LARGE SCALE GENOMIC DNA]</scope>
    <source>
        <strain evidence="7 8">DSM 25540</strain>
    </source>
</reference>
<dbReference type="NCBIfam" id="TIGR00421">
    <property type="entry name" value="ubiX_pad"/>
    <property type="match status" value="1"/>
</dbReference>
<keyword evidence="8" id="KW-1185">Reference proteome</keyword>
<dbReference type="Pfam" id="PF02441">
    <property type="entry name" value="Flavoprotein"/>
    <property type="match status" value="1"/>
</dbReference>
<feature type="binding site" evidence="5">
    <location>
        <position position="165"/>
    </location>
    <ligand>
        <name>dimethylallyl phosphate</name>
        <dbReference type="ChEBI" id="CHEBI:88052"/>
    </ligand>
</feature>
<dbReference type="HAMAP" id="MF_01984">
    <property type="entry name" value="ubiX_pad"/>
    <property type="match status" value="1"/>
</dbReference>
<protein>
    <recommendedName>
        <fullName evidence="5">Flavin prenyltransferase UbiX</fullName>
        <ecNumber evidence="5">2.5.1.129</ecNumber>
    </recommendedName>
</protein>